<sequence>MFYLLGANMKENRRNARRWHLLLFLPVLDAESNEVLGYIADISEEGILLFSPTPIKLGQTFSLVIRLQDLKEASLDENITDERILFQATSRWDDIDVKPYFNRTGLVFVDLSPELREVIANITRNVADNLAWNKVPSL</sequence>
<evidence type="ECO:0000313" key="2">
    <source>
        <dbReference type="EMBL" id="OAD20008.1"/>
    </source>
</evidence>
<dbReference type="AlphaFoldDB" id="A0A176RWD2"/>
<dbReference type="EMBL" id="LUTY01002581">
    <property type="protein sequence ID" value="OAD20008.1"/>
    <property type="molecule type" value="Genomic_DNA"/>
</dbReference>
<evidence type="ECO:0000313" key="3">
    <source>
        <dbReference type="Proteomes" id="UP000076962"/>
    </source>
</evidence>
<gene>
    <name evidence="2" type="ORF">THIOM_004312</name>
</gene>
<evidence type="ECO:0000259" key="1">
    <source>
        <dbReference type="Pfam" id="PF07238"/>
    </source>
</evidence>
<dbReference type="Pfam" id="PF07238">
    <property type="entry name" value="PilZ"/>
    <property type="match status" value="1"/>
</dbReference>
<name>A0A176RWD2_9GAMM</name>
<protein>
    <submittedName>
        <fullName evidence="2">Type IV pilus assembly PilZ</fullName>
    </submittedName>
</protein>
<organism evidence="2 3">
    <name type="scientific">Candidatus Thiomargarita nelsonii</name>
    <dbReference type="NCBI Taxonomy" id="1003181"/>
    <lineage>
        <taxon>Bacteria</taxon>
        <taxon>Pseudomonadati</taxon>
        <taxon>Pseudomonadota</taxon>
        <taxon>Gammaproteobacteria</taxon>
        <taxon>Thiotrichales</taxon>
        <taxon>Thiotrichaceae</taxon>
        <taxon>Thiomargarita</taxon>
    </lineage>
</organism>
<dbReference type="Proteomes" id="UP000076962">
    <property type="component" value="Unassembled WGS sequence"/>
</dbReference>
<keyword evidence="3" id="KW-1185">Reference proteome</keyword>
<proteinExistence type="predicted"/>
<dbReference type="Gene3D" id="2.40.10.220">
    <property type="entry name" value="predicted glycosyltransferase like domains"/>
    <property type="match status" value="1"/>
</dbReference>
<dbReference type="GO" id="GO:0035438">
    <property type="term" value="F:cyclic-di-GMP binding"/>
    <property type="evidence" value="ECO:0007669"/>
    <property type="project" value="InterPro"/>
</dbReference>
<comment type="caution">
    <text evidence="2">The sequence shown here is derived from an EMBL/GenBank/DDBJ whole genome shotgun (WGS) entry which is preliminary data.</text>
</comment>
<accession>A0A176RWD2</accession>
<dbReference type="InterPro" id="IPR009875">
    <property type="entry name" value="PilZ_domain"/>
</dbReference>
<reference evidence="2 3" key="1">
    <citation type="submission" date="2016-05" db="EMBL/GenBank/DDBJ databases">
        <title>Single-cell genome of chain-forming Candidatus Thiomargarita nelsonii and comparison to other large sulfur-oxidizing bacteria.</title>
        <authorList>
            <person name="Winkel M."/>
            <person name="Salman V."/>
            <person name="Woyke T."/>
            <person name="Schulz-Vogt H."/>
            <person name="Richter M."/>
            <person name="Flood B."/>
            <person name="Bailey J."/>
            <person name="Amann R."/>
            <person name="Mussmann M."/>
        </authorList>
    </citation>
    <scope>NUCLEOTIDE SEQUENCE [LARGE SCALE GENOMIC DNA]</scope>
    <source>
        <strain evidence="2 3">THI036</strain>
    </source>
</reference>
<feature type="domain" description="PilZ" evidence="1">
    <location>
        <begin position="12"/>
        <end position="122"/>
    </location>
</feature>